<comment type="caution">
    <text evidence="2">The sequence shown here is derived from an EMBL/GenBank/DDBJ whole genome shotgun (WGS) entry which is preliminary data.</text>
</comment>
<dbReference type="SUPFAM" id="SSF46785">
    <property type="entry name" value="Winged helix' DNA-binding domain"/>
    <property type="match status" value="1"/>
</dbReference>
<name>A0ABN3NRJ3_9ACTN</name>
<dbReference type="Pfam" id="PF03551">
    <property type="entry name" value="PadR"/>
    <property type="match status" value="1"/>
</dbReference>
<dbReference type="PANTHER" id="PTHR33169:SF14">
    <property type="entry name" value="TRANSCRIPTIONAL REGULATOR RV3488"/>
    <property type="match status" value="1"/>
</dbReference>
<evidence type="ECO:0000313" key="2">
    <source>
        <dbReference type="EMBL" id="GAA2530102.1"/>
    </source>
</evidence>
<protein>
    <submittedName>
        <fullName evidence="2">PadR family transcriptional regulator</fullName>
    </submittedName>
</protein>
<gene>
    <name evidence="2" type="ORF">GCM10010201_31850</name>
</gene>
<reference evidence="2 3" key="1">
    <citation type="journal article" date="2019" name="Int. J. Syst. Evol. Microbiol.">
        <title>The Global Catalogue of Microorganisms (GCM) 10K type strain sequencing project: providing services to taxonomists for standard genome sequencing and annotation.</title>
        <authorList>
            <consortium name="The Broad Institute Genomics Platform"/>
            <consortium name="The Broad Institute Genome Sequencing Center for Infectious Disease"/>
            <person name="Wu L."/>
            <person name="Ma J."/>
        </authorList>
    </citation>
    <scope>NUCLEOTIDE SEQUENCE [LARGE SCALE GENOMIC DNA]</scope>
    <source>
        <strain evidence="2 3">JCM 3367</strain>
    </source>
</reference>
<organism evidence="2 3">
    <name type="scientific">Pilimelia columellifera subsp. columellifera</name>
    <dbReference type="NCBI Taxonomy" id="706583"/>
    <lineage>
        <taxon>Bacteria</taxon>
        <taxon>Bacillati</taxon>
        <taxon>Actinomycetota</taxon>
        <taxon>Actinomycetes</taxon>
        <taxon>Micromonosporales</taxon>
        <taxon>Micromonosporaceae</taxon>
        <taxon>Pilimelia</taxon>
    </lineage>
</organism>
<dbReference type="PANTHER" id="PTHR33169">
    <property type="entry name" value="PADR-FAMILY TRANSCRIPTIONAL REGULATOR"/>
    <property type="match status" value="1"/>
</dbReference>
<keyword evidence="3" id="KW-1185">Reference proteome</keyword>
<evidence type="ECO:0000313" key="3">
    <source>
        <dbReference type="Proteomes" id="UP001499978"/>
    </source>
</evidence>
<proteinExistence type="predicted"/>
<dbReference type="RefSeq" id="WP_344173885.1">
    <property type="nucleotide sequence ID" value="NZ_BAAARY010000019.1"/>
</dbReference>
<evidence type="ECO:0000259" key="1">
    <source>
        <dbReference type="Pfam" id="PF03551"/>
    </source>
</evidence>
<dbReference type="Proteomes" id="UP001499978">
    <property type="component" value="Unassembled WGS sequence"/>
</dbReference>
<accession>A0ABN3NRJ3</accession>
<dbReference type="InterPro" id="IPR036388">
    <property type="entry name" value="WH-like_DNA-bd_sf"/>
</dbReference>
<dbReference type="EMBL" id="BAAARY010000019">
    <property type="protein sequence ID" value="GAA2530102.1"/>
    <property type="molecule type" value="Genomic_DNA"/>
</dbReference>
<feature type="domain" description="Transcription regulator PadR N-terminal" evidence="1">
    <location>
        <begin position="19"/>
        <end position="90"/>
    </location>
</feature>
<dbReference type="InterPro" id="IPR052509">
    <property type="entry name" value="Metal_resp_DNA-bind_regulator"/>
</dbReference>
<dbReference type="Gene3D" id="1.10.10.10">
    <property type="entry name" value="Winged helix-like DNA-binding domain superfamily/Winged helix DNA-binding domain"/>
    <property type="match status" value="1"/>
</dbReference>
<dbReference type="InterPro" id="IPR036390">
    <property type="entry name" value="WH_DNA-bd_sf"/>
</dbReference>
<dbReference type="InterPro" id="IPR005149">
    <property type="entry name" value="Tscrpt_reg_PadR_N"/>
</dbReference>
<sequence length="113" mass="12185">MDDEGFPAEWLRGALGLSVLGALRDGPTYGYALSQRLEKAGLGVIKGGTLYPLLARLEADGLVTAQWQLSESGPGRKYFSLTSTGRSTLAARRNRWQRLAAIVASLTSDEEQS</sequence>